<evidence type="ECO:0000313" key="1">
    <source>
        <dbReference type="EMBL" id="APZ95981.1"/>
    </source>
</evidence>
<gene>
    <name evidence="1" type="ORF">Fuma_05644</name>
</gene>
<dbReference type="RefSeq" id="WP_077027068.1">
    <property type="nucleotide sequence ID" value="NZ_CP017641.1"/>
</dbReference>
<reference evidence="1 2" key="1">
    <citation type="journal article" date="2016" name="Front. Microbiol.">
        <title>Fuerstia marisgermanicae gen. nov., sp. nov., an Unusual Member of the Phylum Planctomycetes from the German Wadden Sea.</title>
        <authorList>
            <person name="Kohn T."/>
            <person name="Heuer A."/>
            <person name="Jogler M."/>
            <person name="Vollmers J."/>
            <person name="Boedeker C."/>
            <person name="Bunk B."/>
            <person name="Rast P."/>
            <person name="Borchert D."/>
            <person name="Glockner I."/>
            <person name="Freese H.M."/>
            <person name="Klenk H.P."/>
            <person name="Overmann J."/>
            <person name="Kaster A.K."/>
            <person name="Rohde M."/>
            <person name="Wiegand S."/>
            <person name="Jogler C."/>
        </authorList>
    </citation>
    <scope>NUCLEOTIDE SEQUENCE [LARGE SCALE GENOMIC DNA]</scope>
    <source>
        <strain evidence="1 2">NH11</strain>
    </source>
</reference>
<dbReference type="AlphaFoldDB" id="A0A1P8WPJ7"/>
<dbReference type="KEGG" id="fmr:Fuma_05644"/>
<accession>A0A1P8WPJ7</accession>
<dbReference type="Proteomes" id="UP000187735">
    <property type="component" value="Chromosome"/>
</dbReference>
<proteinExistence type="predicted"/>
<name>A0A1P8WPJ7_9PLAN</name>
<dbReference type="STRING" id="1891926.Fuma_05644"/>
<organism evidence="1 2">
    <name type="scientific">Fuerstiella marisgermanici</name>
    <dbReference type="NCBI Taxonomy" id="1891926"/>
    <lineage>
        <taxon>Bacteria</taxon>
        <taxon>Pseudomonadati</taxon>
        <taxon>Planctomycetota</taxon>
        <taxon>Planctomycetia</taxon>
        <taxon>Planctomycetales</taxon>
        <taxon>Planctomycetaceae</taxon>
        <taxon>Fuerstiella</taxon>
    </lineage>
</organism>
<protein>
    <submittedName>
        <fullName evidence="1">Uncharacterized protein</fullName>
    </submittedName>
</protein>
<keyword evidence="2" id="KW-1185">Reference proteome</keyword>
<dbReference type="EMBL" id="CP017641">
    <property type="protein sequence ID" value="APZ95981.1"/>
    <property type="molecule type" value="Genomic_DNA"/>
</dbReference>
<sequence>MKTIKKLNPVHRSTPRESFRVWLRPLGFAWKIHVEGRAQAAWLKQQLVEHNCVCTKLTFVWNNKALGFRCLSENQHQKDSVERLLRSLPQARIQIDPA</sequence>
<evidence type="ECO:0000313" key="2">
    <source>
        <dbReference type="Proteomes" id="UP000187735"/>
    </source>
</evidence>